<name>A0A6J4NN67_9ACTN</name>
<organism evidence="5">
    <name type="scientific">uncultured Quadrisphaera sp</name>
    <dbReference type="NCBI Taxonomy" id="904978"/>
    <lineage>
        <taxon>Bacteria</taxon>
        <taxon>Bacillati</taxon>
        <taxon>Actinomycetota</taxon>
        <taxon>Actinomycetes</taxon>
        <taxon>Kineosporiales</taxon>
        <taxon>Kineosporiaceae</taxon>
        <taxon>Quadrisphaera</taxon>
        <taxon>environmental samples</taxon>
    </lineage>
</organism>
<feature type="region of interest" description="Disordered" evidence="2">
    <location>
        <begin position="1"/>
        <end position="76"/>
    </location>
</feature>
<evidence type="ECO:0000313" key="5">
    <source>
        <dbReference type="EMBL" id="CAA9387289.1"/>
    </source>
</evidence>
<protein>
    <recommendedName>
        <fullName evidence="4">Cell envelope-related transcriptional attenuator domain-containing protein</fullName>
    </recommendedName>
</protein>
<dbReference type="InterPro" id="IPR050922">
    <property type="entry name" value="LytR/CpsA/Psr_CW_biosynth"/>
</dbReference>
<feature type="transmembrane region" description="Helical" evidence="3">
    <location>
        <begin position="180"/>
        <end position="198"/>
    </location>
</feature>
<feature type="transmembrane region" description="Helical" evidence="3">
    <location>
        <begin position="143"/>
        <end position="168"/>
    </location>
</feature>
<feature type="compositionally biased region" description="Pro residues" evidence="2">
    <location>
        <begin position="535"/>
        <end position="556"/>
    </location>
</feature>
<evidence type="ECO:0000259" key="4">
    <source>
        <dbReference type="Pfam" id="PF03816"/>
    </source>
</evidence>
<reference evidence="5" key="1">
    <citation type="submission" date="2020-02" db="EMBL/GenBank/DDBJ databases">
        <authorList>
            <person name="Meier V. D."/>
        </authorList>
    </citation>
    <scope>NUCLEOTIDE SEQUENCE</scope>
    <source>
        <strain evidence="5">AVDCRST_MAG35</strain>
    </source>
</reference>
<accession>A0A6J4NN67</accession>
<gene>
    <name evidence="5" type="ORF">AVDCRST_MAG35-191</name>
</gene>
<proteinExistence type="inferred from homology"/>
<feature type="transmembrane region" description="Helical" evidence="3">
    <location>
        <begin position="83"/>
        <end position="101"/>
    </location>
</feature>
<evidence type="ECO:0000256" key="3">
    <source>
        <dbReference type="SAM" id="Phobius"/>
    </source>
</evidence>
<dbReference type="PANTHER" id="PTHR33392:SF6">
    <property type="entry name" value="POLYISOPRENYL-TEICHOIC ACID--PEPTIDOGLYCAN TEICHOIC ACID TRANSFERASE TAGU"/>
    <property type="match status" value="1"/>
</dbReference>
<feature type="compositionally biased region" description="Basic and acidic residues" evidence="2">
    <location>
        <begin position="21"/>
        <end position="36"/>
    </location>
</feature>
<dbReference type="PANTHER" id="PTHR33392">
    <property type="entry name" value="POLYISOPRENYL-TEICHOIC ACID--PEPTIDOGLYCAN TEICHOIC ACID TRANSFERASE TAGU"/>
    <property type="match status" value="1"/>
</dbReference>
<keyword evidence="3" id="KW-0472">Membrane</keyword>
<comment type="similarity">
    <text evidence="1">Belongs to the LytR/CpsA/Psr (LCP) family.</text>
</comment>
<dbReference type="EMBL" id="CADCUY010000039">
    <property type="protein sequence ID" value="CAA9387289.1"/>
    <property type="molecule type" value="Genomic_DNA"/>
</dbReference>
<keyword evidence="3" id="KW-0812">Transmembrane</keyword>
<evidence type="ECO:0000256" key="1">
    <source>
        <dbReference type="ARBA" id="ARBA00006068"/>
    </source>
</evidence>
<keyword evidence="3" id="KW-1133">Transmembrane helix</keyword>
<dbReference type="Pfam" id="PF03816">
    <property type="entry name" value="LytR_cpsA_psr"/>
    <property type="match status" value="1"/>
</dbReference>
<dbReference type="InterPro" id="IPR004474">
    <property type="entry name" value="LytR_CpsA_psr"/>
</dbReference>
<feature type="region of interest" description="Disordered" evidence="2">
    <location>
        <begin position="522"/>
        <end position="567"/>
    </location>
</feature>
<feature type="transmembrane region" description="Helical" evidence="3">
    <location>
        <begin position="108"/>
        <end position="131"/>
    </location>
</feature>
<feature type="domain" description="Cell envelope-related transcriptional attenuator" evidence="4">
    <location>
        <begin position="259"/>
        <end position="447"/>
    </location>
</feature>
<dbReference type="Gene3D" id="3.40.630.190">
    <property type="entry name" value="LCP protein"/>
    <property type="match status" value="1"/>
</dbReference>
<sequence length="567" mass="59311">MTADSAHYPRRRDLRPGDVATQDRRAPRQRSGREVRSAVPLDQASLADVVQDPGPQGPERGRRPQRDAGGRHANGVGDGFPRLMALTVVGAVLPGTGLVLAGRRRSGWALITLIVLAVAGAAALVVTGRALPLALRVGTDPRVLLGAAIGIVVLALVWCAVIVGSHLALRRGELTAGQRVLAVVLVAALMGIVSLPAATATRYVVAQRSLLAEVFGDDGGDRSGLADPDVAAADPWATTPRVNVLLLGSDAGADRTGIRPDTIFVASIDTKTGETVLFNLPRNLRFAPFAPGSDGAREHPDGYSCGDSATSDECILNAVWQWGEQHPEAYPSSAEPGLAAMREVVGQVLGLVVDYDVVLNLQGFEEVVDAMGGLRMDVERDIPIGGGDIIRNGRTVGEYPITGYVEAGEDQLLSGFEALWYARSRTGSDDYDRMRRQRCTVGAAVEQFDVPALAAAFPALAASAERNVETDIPAKQLPAFAELGLRVQGAPLRSLAFTNDVVDTADPDYVEIRALVQQALLPPAPEPSPTASAPPSDPATATPPPSASTTPPPAPAPGEAVDTADAC</sequence>
<evidence type="ECO:0000256" key="2">
    <source>
        <dbReference type="SAM" id="MobiDB-lite"/>
    </source>
</evidence>
<feature type="compositionally biased region" description="Basic and acidic residues" evidence="2">
    <location>
        <begin position="59"/>
        <end position="70"/>
    </location>
</feature>
<dbReference type="AlphaFoldDB" id="A0A6J4NN67"/>